<reference evidence="2" key="1">
    <citation type="submission" date="2020-05" db="UniProtKB">
        <authorList>
            <consortium name="EnsemblMetazoa"/>
        </authorList>
    </citation>
    <scope>IDENTIFICATION</scope>
    <source>
        <strain evidence="2">TTRI</strain>
    </source>
</reference>
<protein>
    <submittedName>
        <fullName evidence="2">Uncharacterized protein</fullName>
    </submittedName>
</protein>
<keyword evidence="3" id="KW-1185">Reference proteome</keyword>
<organism evidence="2 3">
    <name type="scientific">Glossina austeni</name>
    <name type="common">Savannah tsetse fly</name>
    <dbReference type="NCBI Taxonomy" id="7395"/>
    <lineage>
        <taxon>Eukaryota</taxon>
        <taxon>Metazoa</taxon>
        <taxon>Ecdysozoa</taxon>
        <taxon>Arthropoda</taxon>
        <taxon>Hexapoda</taxon>
        <taxon>Insecta</taxon>
        <taxon>Pterygota</taxon>
        <taxon>Neoptera</taxon>
        <taxon>Endopterygota</taxon>
        <taxon>Diptera</taxon>
        <taxon>Brachycera</taxon>
        <taxon>Muscomorpha</taxon>
        <taxon>Hippoboscoidea</taxon>
        <taxon>Glossinidae</taxon>
        <taxon>Glossina</taxon>
    </lineage>
</organism>
<dbReference type="Proteomes" id="UP000078200">
    <property type="component" value="Unassembled WGS sequence"/>
</dbReference>
<sequence>MCLSIKSFSDMSNRANLNKSSPATRAYQGPTPAPRQQHHLAKSYVCSEDTIGSIYTENLGRMAAALIPKVQMDELKCNPFKIVCVGSVWLSLTLLVAGFLKGLQRANITFDINLVQLKKSGTFGACTALSMLMFATTT</sequence>
<evidence type="ECO:0000313" key="2">
    <source>
        <dbReference type="EnsemblMetazoa" id="GAUT022149-PA"/>
    </source>
</evidence>
<feature type="compositionally biased region" description="Polar residues" evidence="1">
    <location>
        <begin position="13"/>
        <end position="23"/>
    </location>
</feature>
<evidence type="ECO:0000256" key="1">
    <source>
        <dbReference type="SAM" id="MobiDB-lite"/>
    </source>
</evidence>
<dbReference type="STRING" id="7395.A0A1A9V0V2"/>
<dbReference type="VEuPathDB" id="VectorBase:GAUT022149"/>
<accession>A0A1A9V0V2</accession>
<evidence type="ECO:0000313" key="3">
    <source>
        <dbReference type="Proteomes" id="UP000078200"/>
    </source>
</evidence>
<feature type="region of interest" description="Disordered" evidence="1">
    <location>
        <begin position="13"/>
        <end position="36"/>
    </location>
</feature>
<dbReference type="AlphaFoldDB" id="A0A1A9V0V2"/>
<dbReference type="Gene3D" id="3.30.420.40">
    <property type="match status" value="1"/>
</dbReference>
<proteinExistence type="predicted"/>
<dbReference type="EnsemblMetazoa" id="GAUT022149-RA">
    <property type="protein sequence ID" value="GAUT022149-PA"/>
    <property type="gene ID" value="GAUT022149"/>
</dbReference>
<name>A0A1A9V0V2_GLOAU</name>